<sequence length="81" mass="9517">MRRWYASNMLVGLLISRVSCFPLREFNQPRWAYAQSTGKFEHDLDARAEPAQFEKRDVVALDVGVQCERFLRKLFLLPQLS</sequence>
<proteinExistence type="predicted"/>
<protein>
    <submittedName>
        <fullName evidence="1">Uncharacterized protein</fullName>
    </submittedName>
</protein>
<accession>A0A0S4TWM1</accession>
<reference evidence="1" key="1">
    <citation type="submission" date="2015-10" db="EMBL/GenBank/DDBJ databases">
        <authorList>
            <person name="Gilbert D.G."/>
        </authorList>
    </citation>
    <scope>NUCLEOTIDE SEQUENCE</scope>
    <source>
        <strain evidence="1">Phyl III-seqv23</strain>
    </source>
</reference>
<organism evidence="1">
    <name type="scientific">Ralstonia solanacearum</name>
    <name type="common">Pseudomonas solanacearum</name>
    <dbReference type="NCBI Taxonomy" id="305"/>
    <lineage>
        <taxon>Bacteria</taxon>
        <taxon>Pseudomonadati</taxon>
        <taxon>Pseudomonadota</taxon>
        <taxon>Betaproteobacteria</taxon>
        <taxon>Burkholderiales</taxon>
        <taxon>Burkholderiaceae</taxon>
        <taxon>Ralstonia</taxon>
        <taxon>Ralstonia solanacearum species complex</taxon>
    </lineage>
</organism>
<dbReference type="AlphaFoldDB" id="A0A0S4TWM1"/>
<dbReference type="EMBL" id="LN899819">
    <property type="protein sequence ID" value="CUV14452.1"/>
    <property type="molecule type" value="Genomic_DNA"/>
</dbReference>
<gene>
    <name evidence="1" type="ORF">RUN39_v1_800044</name>
</gene>
<name>A0A0S4TWM1_RALSL</name>
<evidence type="ECO:0000313" key="1">
    <source>
        <dbReference type="EMBL" id="CUV14452.1"/>
    </source>
</evidence>